<evidence type="ECO:0000313" key="3">
    <source>
        <dbReference type="EMBL" id="KAL3808338.1"/>
    </source>
</evidence>
<dbReference type="CDD" id="cd15841">
    <property type="entry name" value="SNARE_Qc"/>
    <property type="match status" value="1"/>
</dbReference>
<dbReference type="InterPro" id="IPR000727">
    <property type="entry name" value="T_SNARE_dom"/>
</dbReference>
<evidence type="ECO:0000259" key="2">
    <source>
        <dbReference type="PROSITE" id="PS50192"/>
    </source>
</evidence>
<organism evidence="3 4">
    <name type="scientific">Cyclostephanos tholiformis</name>
    <dbReference type="NCBI Taxonomy" id="382380"/>
    <lineage>
        <taxon>Eukaryota</taxon>
        <taxon>Sar</taxon>
        <taxon>Stramenopiles</taxon>
        <taxon>Ochrophyta</taxon>
        <taxon>Bacillariophyta</taxon>
        <taxon>Coscinodiscophyceae</taxon>
        <taxon>Thalassiosirophycidae</taxon>
        <taxon>Stephanodiscales</taxon>
        <taxon>Stephanodiscaceae</taxon>
        <taxon>Cyclostephanos</taxon>
    </lineage>
</organism>
<keyword evidence="4" id="KW-1185">Reference proteome</keyword>
<name>A0ABD3R642_9STRA</name>
<evidence type="ECO:0000256" key="1">
    <source>
        <dbReference type="SAM" id="MobiDB-lite"/>
    </source>
</evidence>
<protein>
    <recommendedName>
        <fullName evidence="2">t-SNARE coiled-coil homology domain-containing protein</fullName>
    </recommendedName>
</protein>
<dbReference type="Gene3D" id="1.20.5.110">
    <property type="match status" value="1"/>
</dbReference>
<dbReference type="PROSITE" id="PS50192">
    <property type="entry name" value="T_SNARE"/>
    <property type="match status" value="1"/>
</dbReference>
<feature type="domain" description="T-SNARE coiled-coil homology" evidence="2">
    <location>
        <begin position="221"/>
        <end position="283"/>
    </location>
</feature>
<evidence type="ECO:0000313" key="4">
    <source>
        <dbReference type="Proteomes" id="UP001530377"/>
    </source>
</evidence>
<reference evidence="3 4" key="1">
    <citation type="submission" date="2024-10" db="EMBL/GenBank/DDBJ databases">
        <title>Updated reference genomes for cyclostephanoid diatoms.</title>
        <authorList>
            <person name="Roberts W.R."/>
            <person name="Alverson A.J."/>
        </authorList>
    </citation>
    <scope>NUCLEOTIDE SEQUENCE [LARGE SCALE GENOMIC DNA]</scope>
    <source>
        <strain evidence="3 4">AJA228-03</strain>
    </source>
</reference>
<comment type="caution">
    <text evidence="3">The sequence shown here is derived from an EMBL/GenBank/DDBJ whole genome shotgun (WGS) entry which is preliminary data.</text>
</comment>
<dbReference type="Proteomes" id="UP001530377">
    <property type="component" value="Unassembled WGS sequence"/>
</dbReference>
<feature type="region of interest" description="Disordered" evidence="1">
    <location>
        <begin position="188"/>
        <end position="214"/>
    </location>
</feature>
<accession>A0ABD3R642</accession>
<feature type="compositionally biased region" description="Polar residues" evidence="1">
    <location>
        <begin position="197"/>
        <end position="214"/>
    </location>
</feature>
<dbReference type="EMBL" id="JALLPB020000520">
    <property type="protein sequence ID" value="KAL3808338.1"/>
    <property type="molecule type" value="Genomic_DNA"/>
</dbReference>
<dbReference type="AlphaFoldDB" id="A0ABD3R642"/>
<dbReference type="SUPFAM" id="SSF58038">
    <property type="entry name" value="SNARE fusion complex"/>
    <property type="match status" value="1"/>
</dbReference>
<gene>
    <name evidence="3" type="ORF">ACHAXA_003236</name>
</gene>
<proteinExistence type="predicted"/>
<sequence>MVVTAKQDEELNLLLTKLYAIQEQVGAKEKSTDEEKRLRALNAGQVTMGKGKKGQKKGARFLELKSSIVDTLKTVHGLIEEQSNSKRTNPKEAIAAQAEIRELSRKAGEEWNELNELYKREARKNKSKFTPEELEVQSCLVTQLQREIEKVKDAQLAGYAKGGKAMDEKIQLNLVALAALDAADFSNQDDAAGGSSRAWTSGPSGGTALTGSQQVQLQTIRDRDAEFDKDLDEIGEGIQDLHELALRQGEEVRRQNAMLVNTQNRVDGAHEHMTNVNAKMKETLAEVGRSTDKLCVDIMCIVSDLLMVGFAGIIYKMTKGNWF</sequence>